<sequence length="235" mass="24901">MRVHILTTGPAGHAIGDQLSAALRTTGDQVIATEITSDASIDASFWPTADFRIVAAWRDSAALLEAVDRVAHEAGTPYTQIVLEHPRLRVGPTIVPGGSGGPAATEGGCHRCFTKRQRQHNPGVERASALWARYAAEPDAGPQGYLPSHVALATAIVDRVIAAARAGHLETERNLVTLVHLLQGGISRSELIPLHGCDRCGIPQPDASWRELELELAHLAVAPSGVITEGSLHRG</sequence>
<protein>
    <recommendedName>
        <fullName evidence="2">Bacteriocin biosynthesis cyclodehydratase domain-containing protein</fullName>
    </recommendedName>
</protein>
<evidence type="ECO:0008006" key="2">
    <source>
        <dbReference type="Google" id="ProtNLM"/>
    </source>
</evidence>
<name>A0ABY4MY30_9MICO</name>
<dbReference type="Gene3D" id="3.40.50.720">
    <property type="entry name" value="NAD(P)-binding Rossmann-like Domain"/>
    <property type="match status" value="1"/>
</dbReference>
<dbReference type="EMBL" id="CP097160">
    <property type="protein sequence ID" value="UQN14982.1"/>
    <property type="molecule type" value="Genomic_DNA"/>
</dbReference>
<gene>
    <name evidence="1" type="ORF">M3M28_00500</name>
</gene>
<evidence type="ECO:0000313" key="1">
    <source>
        <dbReference type="EMBL" id="UQN14982.1"/>
    </source>
</evidence>
<accession>A0ABY4MY30</accession>
<organism evidence="1">
    <name type="scientific">Gulosibacter sediminis</name>
    <dbReference type="NCBI Taxonomy" id="1729695"/>
    <lineage>
        <taxon>Bacteria</taxon>
        <taxon>Bacillati</taxon>
        <taxon>Actinomycetota</taxon>
        <taxon>Actinomycetes</taxon>
        <taxon>Micrococcales</taxon>
        <taxon>Microbacteriaceae</taxon>
        <taxon>Gulosibacter</taxon>
    </lineage>
</organism>
<reference evidence="1" key="1">
    <citation type="submission" date="2022-05" db="EMBL/GenBank/DDBJ databases">
        <title>Complete genome sequence of toluene-degrading Gulosibacter sediminis strain ACHW.36C.</title>
        <authorList>
            <person name="Wai A.C."/>
            <person name="Lai G.K."/>
            <person name="Griffin S.D."/>
            <person name="Leung F.C."/>
        </authorList>
    </citation>
    <scope>NUCLEOTIDE SEQUENCE [LARGE SCALE GENOMIC DNA]</scope>
    <source>
        <strain evidence="1">ACHW.36C</strain>
    </source>
</reference>
<proteinExistence type="predicted"/>